<comment type="caution">
    <text evidence="1">The sequence shown here is derived from an EMBL/GenBank/DDBJ whole genome shotgun (WGS) entry which is preliminary data.</text>
</comment>
<sequence>MAGRQFFDIEDSFAIEARLDALLQQAFYCLHKLHKDEQQQEHHFQHYLLAVN</sequence>
<dbReference type="AlphaFoldDB" id="A0A939NBE7"/>
<organism evidence="1 2">
    <name type="scientific">Providencia rettgeri</name>
    <dbReference type="NCBI Taxonomy" id="587"/>
    <lineage>
        <taxon>Bacteria</taxon>
        <taxon>Pseudomonadati</taxon>
        <taxon>Pseudomonadota</taxon>
        <taxon>Gammaproteobacteria</taxon>
        <taxon>Enterobacterales</taxon>
        <taxon>Morganellaceae</taxon>
        <taxon>Providencia</taxon>
    </lineage>
</organism>
<reference evidence="1" key="1">
    <citation type="submission" date="2021-03" db="EMBL/GenBank/DDBJ databases">
        <title>Molecular epidemiology and mechanisms of colistin and carbapenem resistance in Enterobacteriaceae from clinical isolates, the environment and porcine samples in Pretoria, South Africa.</title>
        <authorList>
            <person name="Bogoshi D."/>
            <person name="Mbelle N.M."/>
            <person name="Naidoo V."/>
            <person name="Osei Sekyere J."/>
        </authorList>
    </citation>
    <scope>NUCLEOTIDE SEQUENCE</scope>
    <source>
        <strain evidence="1">C052</strain>
    </source>
</reference>
<evidence type="ECO:0000313" key="1">
    <source>
        <dbReference type="EMBL" id="MBO1916589.1"/>
    </source>
</evidence>
<gene>
    <name evidence="1" type="ORF">J4727_18035</name>
</gene>
<proteinExistence type="predicted"/>
<dbReference type="EMBL" id="JAGETQ010000159">
    <property type="protein sequence ID" value="MBO1916589.1"/>
    <property type="molecule type" value="Genomic_DNA"/>
</dbReference>
<evidence type="ECO:0000313" key="2">
    <source>
        <dbReference type="Proteomes" id="UP000664477"/>
    </source>
</evidence>
<accession>A0A939NBE7</accession>
<dbReference type="Proteomes" id="UP000664477">
    <property type="component" value="Unassembled WGS sequence"/>
</dbReference>
<name>A0A939NBE7_PRORE</name>
<protein>
    <submittedName>
        <fullName evidence="1">Uncharacterized protein</fullName>
    </submittedName>
</protein>